<dbReference type="FunFam" id="1.10.640.10:FF:000001">
    <property type="entry name" value="Peroxidasin homolog"/>
    <property type="match status" value="1"/>
</dbReference>
<evidence type="ECO:0000256" key="19">
    <source>
        <dbReference type="ARBA" id="ARBA00048396"/>
    </source>
</evidence>
<dbReference type="GO" id="GO:0004601">
    <property type="term" value="F:peroxidase activity"/>
    <property type="evidence" value="ECO:0007669"/>
    <property type="project" value="UniProtKB-KW"/>
</dbReference>
<dbReference type="OrthoDB" id="823504at2759"/>
<dbReference type="PROSITE" id="PS51450">
    <property type="entry name" value="LRR"/>
    <property type="match status" value="1"/>
</dbReference>
<dbReference type="SMR" id="A0A1I7RLP8"/>
<evidence type="ECO:0000256" key="24">
    <source>
        <dbReference type="SAM" id="MobiDB-lite"/>
    </source>
</evidence>
<keyword evidence="5" id="KW-0575">Peroxidase</keyword>
<comment type="cofactor">
    <cofactor evidence="1">
        <name>heme b</name>
        <dbReference type="ChEBI" id="CHEBI:60344"/>
    </cofactor>
</comment>
<dbReference type="Proteomes" id="UP000659654">
    <property type="component" value="Unassembled WGS sequence"/>
</dbReference>
<dbReference type="eggNOG" id="KOG0619">
    <property type="taxonomic scope" value="Eukaryota"/>
</dbReference>
<comment type="catalytic activity">
    <reaction evidence="21">
        <text>hypobromite + L-tyrosyl-[protein] + H(+) = 3-bromo-L-tyrosyl-[protein] + H2O</text>
        <dbReference type="Rhea" id="RHEA:69356"/>
        <dbReference type="Rhea" id="RHEA-COMP:10136"/>
        <dbReference type="Rhea" id="RHEA-COMP:17686"/>
        <dbReference type="ChEBI" id="CHEBI:15377"/>
        <dbReference type="ChEBI" id="CHEBI:15378"/>
        <dbReference type="ChEBI" id="CHEBI:29250"/>
        <dbReference type="ChEBI" id="CHEBI:46858"/>
        <dbReference type="ChEBI" id="CHEBI:183512"/>
    </reaction>
    <physiologicalReaction direction="left-to-right" evidence="21">
        <dbReference type="Rhea" id="RHEA:69357"/>
    </physiologicalReaction>
</comment>
<evidence type="ECO:0000256" key="16">
    <source>
        <dbReference type="ARBA" id="ARBA00023319"/>
    </source>
</evidence>
<dbReference type="Proteomes" id="UP000582659">
    <property type="component" value="Unassembled WGS sequence"/>
</dbReference>
<dbReference type="InterPro" id="IPR000372">
    <property type="entry name" value="LRRNT"/>
</dbReference>
<keyword evidence="13 23" id="KW-0408">Iron</keyword>
<dbReference type="InterPro" id="IPR007110">
    <property type="entry name" value="Ig-like_dom"/>
</dbReference>
<dbReference type="Pfam" id="PF03098">
    <property type="entry name" value="An_peroxidase"/>
    <property type="match status" value="1"/>
</dbReference>
<evidence type="ECO:0000256" key="1">
    <source>
        <dbReference type="ARBA" id="ARBA00001970"/>
    </source>
</evidence>
<dbReference type="Gene3D" id="1.10.640.10">
    <property type="entry name" value="Haem peroxidase domain superfamily, animal type"/>
    <property type="match status" value="1"/>
</dbReference>
<reference evidence="31" key="1">
    <citation type="submission" date="2016-11" db="UniProtKB">
        <authorList>
            <consortium name="WormBaseParasite"/>
        </authorList>
    </citation>
    <scope>IDENTIFICATION</scope>
</reference>
<proteinExistence type="inferred from homology"/>
<evidence type="ECO:0000256" key="8">
    <source>
        <dbReference type="ARBA" id="ARBA00022723"/>
    </source>
</evidence>
<dbReference type="InterPro" id="IPR037120">
    <property type="entry name" value="Haem_peroxidase_sf_animal"/>
</dbReference>
<keyword evidence="8 23" id="KW-0479">Metal-binding</keyword>
<keyword evidence="16" id="KW-0393">Immunoglobulin domain</keyword>
<evidence type="ECO:0000256" key="14">
    <source>
        <dbReference type="ARBA" id="ARBA00023157"/>
    </source>
</evidence>
<evidence type="ECO:0000256" key="4">
    <source>
        <dbReference type="ARBA" id="ARBA00022525"/>
    </source>
</evidence>
<feature type="region of interest" description="Disordered" evidence="24">
    <location>
        <begin position="1238"/>
        <end position="1277"/>
    </location>
</feature>
<dbReference type="SMART" id="SM00369">
    <property type="entry name" value="LRR_TYP"/>
    <property type="match status" value="4"/>
</dbReference>
<feature type="domain" description="Ig-like" evidence="26">
    <location>
        <begin position="332"/>
        <end position="413"/>
    </location>
</feature>
<sequence length="1306" mass="149156">MNLRLFLLITALIVTVTSSILSHNLHGVFDCPKNCECDNELKKVDCQRRGLGYFPSGLPRDVKILDLRYNSIRRLSRSDLRGLNQLETLLLGNNQISHLDEDILDYLPSLQRLYLGRNQLRNLPRLTSHQFGALLVIDVHGNKLHHINKDAFRGLIGLERCHIGHNYIQYADFERIFRDCENLKILHLSQNPWNCDCRARTNARFLKHQKEDIEGDSPAKCYNPAHKRGGTLRLLDEEQLKCFDVEATKVGNGFIVDCDVNEKAIKTHYLYNGHHLDITTVGAFELLENGSLAIYQPDFHFHRLECAVDYVIGVSRQARHLSDHNRSKYGKPRFTYQSFQKRSFREGSTASLSCEVSPETPANVFWTFNGKRLSPSRKHQITNNGQSLDVYPFLEHDVGEYECTAYNQYGSVSHRGRVGIISSSPPVIHTGPMNQKARPGQTVRFTCEATGNPKPFITWSFEGSEIPLFKGHYETNPDGSELKITAVGRADHGTYTCMAGNAVGSMTASAKLTIEWSQLDYVDKNIDRALLETIVSEAKSNIEEAEQKTRSDLRSNINDPKQLMRHFTFAIKRPVELTRAREIYEQSLRLIEKHVEQGLAFKPTDIPTNVSYESVLSVTHIQTLMELSGCMNGQFKDACDDMCFHSKYRSYTGQCNNFEHPTWGVSQMPFRRLLPPMYENGFNTPIGWNPNKLYFGYKKPNARSVSKHLIRAESVDRHALYTGMLMQWGQFLDHDITFKAPALARQTYSGGAICNRTCENIDPCFNIPLPEDDPRRQKEKFPCIEVERSAAICGSGETSPIFRQVTFREQTNIITSFIDASGIYGSTEVDALDLRDLFGDHGLLRFDIVSTSQKPYMPFEKDSAMECRRNVSRDNPIRCFLAGDGRANEQIALTSMHTIWFREHNRIAGELLEMNPDWNGERIYHEARKIIGAMFQHITYNDWLPKVLGEDGFKRYIGPYMGYDPTVDPQVTNEFATAAFRFGHTLINPTFARLDSEFKTIKEGDLKLPDAFFAPERLISQGGIDPLLRGLFARPMKQPNPSKLLTDALTERLFYRSENVSMDLAAINIQRGRDHGLRGYLEYREFCNLTVPKTWEDLMVDVKDEMVLQKLKELYGHPGNIDLWVGGIIEKVVPGALIGPTFACIIGETFKAIRDGDRFWYENPGIFTPLQLQQLKKTTLAKALCNNGDNITHVQKDVFKYMGMDPKFYGKCEDLPDVELKMWMSCCDEACQAREDPLTESMKKSRKRRSRHLYGSDDQSGAECEFDGSRKKHGSRWRPDVCTECECNRGKVWCHTEPKCLKEQEV</sequence>
<dbReference type="GO" id="GO:0005615">
    <property type="term" value="C:extracellular space"/>
    <property type="evidence" value="ECO:0007669"/>
    <property type="project" value="TreeGrafter"/>
</dbReference>
<feature type="binding site" description="axial binding residue" evidence="23">
    <location>
        <position position="984"/>
    </location>
    <ligand>
        <name>heme b</name>
        <dbReference type="ChEBI" id="CHEBI:60344"/>
    </ligand>
    <ligandPart>
        <name>Fe</name>
        <dbReference type="ChEBI" id="CHEBI:18248"/>
    </ligandPart>
</feature>
<dbReference type="InterPro" id="IPR036179">
    <property type="entry name" value="Ig-like_dom_sf"/>
</dbReference>
<dbReference type="SUPFAM" id="SSF57603">
    <property type="entry name" value="FnI-like domain"/>
    <property type="match status" value="1"/>
</dbReference>
<comment type="catalytic activity">
    <reaction evidence="18">
        <text>L-lysyl-[collagen] + L-methionyl-[collagen] + H2O2 = [collagen]-L-lysyl-N-S-L-methionyl-[collagen] + 2 H2O + H(+)</text>
        <dbReference type="Rhea" id="RHEA:66020"/>
        <dbReference type="Rhea" id="RHEA-COMP:12751"/>
        <dbReference type="Rhea" id="RHEA-COMP:16949"/>
        <dbReference type="Rhea" id="RHEA-COMP:16951"/>
        <dbReference type="ChEBI" id="CHEBI:15377"/>
        <dbReference type="ChEBI" id="CHEBI:15378"/>
        <dbReference type="ChEBI" id="CHEBI:16044"/>
        <dbReference type="ChEBI" id="CHEBI:16240"/>
        <dbReference type="ChEBI" id="CHEBI:29969"/>
        <dbReference type="ChEBI" id="CHEBI:166867"/>
    </reaction>
    <physiologicalReaction direction="left-to-right" evidence="18">
        <dbReference type="Rhea" id="RHEA:66021"/>
    </physiologicalReaction>
</comment>
<evidence type="ECO:0000256" key="6">
    <source>
        <dbReference type="ARBA" id="ARBA00022614"/>
    </source>
</evidence>
<dbReference type="FunFam" id="2.60.40.10:FF:000032">
    <property type="entry name" value="palladin isoform X1"/>
    <property type="match status" value="1"/>
</dbReference>
<dbReference type="CDD" id="cd09826">
    <property type="entry name" value="peroxidasin_like"/>
    <property type="match status" value="1"/>
</dbReference>
<dbReference type="PROSITE" id="PS50292">
    <property type="entry name" value="PEROXIDASE_3"/>
    <property type="match status" value="1"/>
</dbReference>
<dbReference type="InterPro" id="IPR032675">
    <property type="entry name" value="LRR_dom_sf"/>
</dbReference>
<dbReference type="SMART" id="SM00013">
    <property type="entry name" value="LRRNT"/>
    <property type="match status" value="1"/>
</dbReference>
<dbReference type="EMBL" id="CAJFDI010000001">
    <property type="protein sequence ID" value="CAD5208744.1"/>
    <property type="molecule type" value="Genomic_DNA"/>
</dbReference>
<dbReference type="PROSITE" id="PS50835">
    <property type="entry name" value="IG_LIKE"/>
    <property type="match status" value="2"/>
</dbReference>
<comment type="subcellular location">
    <subcellularLocation>
        <location evidence="2">Secreted</location>
    </subcellularLocation>
</comment>
<evidence type="ECO:0000256" key="5">
    <source>
        <dbReference type="ARBA" id="ARBA00022559"/>
    </source>
</evidence>
<keyword evidence="9 25" id="KW-0732">Signal</keyword>
<dbReference type="InterPro" id="IPR000483">
    <property type="entry name" value="Cys-rich_flank_reg_C"/>
</dbReference>
<evidence type="ECO:0000256" key="13">
    <source>
        <dbReference type="ARBA" id="ARBA00023004"/>
    </source>
</evidence>
<keyword evidence="14" id="KW-1015">Disulfide bond</keyword>
<dbReference type="InterPro" id="IPR013098">
    <property type="entry name" value="Ig_I-set"/>
</dbReference>
<accession>A0A1I7RLP8</accession>
<dbReference type="WBParaSite" id="BXY_0163300.1">
    <property type="protein sequence ID" value="BXY_0163300.1"/>
    <property type="gene ID" value="BXY_0163300"/>
</dbReference>
<dbReference type="EMBL" id="CAJFCV020000001">
    <property type="protein sequence ID" value="CAG9082724.1"/>
    <property type="molecule type" value="Genomic_DNA"/>
</dbReference>
<evidence type="ECO:0000313" key="27">
    <source>
        <dbReference type="EMBL" id="CAD5208744.1"/>
    </source>
</evidence>
<dbReference type="InterPro" id="IPR019791">
    <property type="entry name" value="Haem_peroxidase_animal"/>
</dbReference>
<dbReference type="SMART" id="SM00409">
    <property type="entry name" value="IG"/>
    <property type="match status" value="2"/>
</dbReference>
<dbReference type="SUPFAM" id="SSF48113">
    <property type="entry name" value="Heme-dependent peroxidases"/>
    <property type="match status" value="1"/>
</dbReference>
<evidence type="ECO:0000256" key="25">
    <source>
        <dbReference type="SAM" id="SignalP"/>
    </source>
</evidence>
<dbReference type="InterPro" id="IPR003598">
    <property type="entry name" value="Ig_sub2"/>
</dbReference>
<feature type="chain" id="PRO_5040571613" evidence="25">
    <location>
        <begin position="20"/>
        <end position="1306"/>
    </location>
</feature>
<evidence type="ECO:0000313" key="28">
    <source>
        <dbReference type="EMBL" id="CAG9082724.1"/>
    </source>
</evidence>
<dbReference type="PRINTS" id="PR00457">
    <property type="entry name" value="ANPEROXIDASE"/>
</dbReference>
<evidence type="ECO:0000313" key="31">
    <source>
        <dbReference type="WBParaSite" id="BXY_0163300.1"/>
    </source>
</evidence>
<evidence type="ECO:0000313" key="29">
    <source>
        <dbReference type="Proteomes" id="UP000095284"/>
    </source>
</evidence>
<dbReference type="eggNOG" id="KOG2408">
    <property type="taxonomic scope" value="Eukaryota"/>
</dbReference>
<feature type="domain" description="Ig-like" evidence="26">
    <location>
        <begin position="425"/>
        <end position="513"/>
    </location>
</feature>
<dbReference type="InterPro" id="IPR013783">
    <property type="entry name" value="Ig-like_fold"/>
</dbReference>
<dbReference type="Gene3D" id="3.80.10.10">
    <property type="entry name" value="Ribonuclease Inhibitor"/>
    <property type="match status" value="1"/>
</dbReference>
<keyword evidence="15" id="KW-0325">Glycoprotein</keyword>
<dbReference type="Proteomes" id="UP000095284">
    <property type="component" value="Unplaced"/>
</dbReference>
<dbReference type="Pfam" id="PF01462">
    <property type="entry name" value="LRRNT"/>
    <property type="match status" value="1"/>
</dbReference>
<dbReference type="InterPro" id="IPR001611">
    <property type="entry name" value="Leu-rich_rpt"/>
</dbReference>
<keyword evidence="7 23" id="KW-0349">Heme</keyword>
<evidence type="ECO:0000256" key="9">
    <source>
        <dbReference type="ARBA" id="ARBA00022729"/>
    </source>
</evidence>
<dbReference type="GO" id="GO:0006979">
    <property type="term" value="P:response to oxidative stress"/>
    <property type="evidence" value="ECO:0007669"/>
    <property type="project" value="InterPro"/>
</dbReference>
<dbReference type="InterPro" id="IPR034824">
    <property type="entry name" value="Peroxidasin_peroxidase"/>
</dbReference>
<evidence type="ECO:0000256" key="20">
    <source>
        <dbReference type="ARBA" id="ARBA00048887"/>
    </source>
</evidence>
<evidence type="ECO:0000256" key="2">
    <source>
        <dbReference type="ARBA" id="ARBA00004613"/>
    </source>
</evidence>
<comment type="similarity">
    <text evidence="3">Belongs to the immunoglobulin superfamily. DCC family.</text>
</comment>
<keyword evidence="10" id="KW-0677">Repeat</keyword>
<comment type="similarity">
    <text evidence="22">Belongs to the peroxidase family. XPO subfamily.</text>
</comment>
<dbReference type="Pfam" id="PF07679">
    <property type="entry name" value="I-set"/>
    <property type="match status" value="2"/>
</dbReference>
<keyword evidence="6" id="KW-0433">Leucine-rich repeat</keyword>
<dbReference type="Gene3D" id="2.10.70.10">
    <property type="entry name" value="Complement Module, domain 1"/>
    <property type="match status" value="1"/>
</dbReference>
<comment type="catalytic activity">
    <reaction evidence="17">
        <text>bromide + H2O2 = hypobromite + H2O</text>
        <dbReference type="Rhea" id="RHEA:66016"/>
        <dbReference type="ChEBI" id="CHEBI:15377"/>
        <dbReference type="ChEBI" id="CHEBI:15858"/>
        <dbReference type="ChEBI" id="CHEBI:16240"/>
        <dbReference type="ChEBI" id="CHEBI:29250"/>
    </reaction>
    <physiologicalReaction direction="left-to-right" evidence="17">
        <dbReference type="Rhea" id="RHEA:66017"/>
    </physiologicalReaction>
</comment>
<dbReference type="SUPFAM" id="SSF48726">
    <property type="entry name" value="Immunoglobulin"/>
    <property type="match status" value="2"/>
</dbReference>
<evidence type="ECO:0000256" key="3">
    <source>
        <dbReference type="ARBA" id="ARBA00009588"/>
    </source>
</evidence>
<feature type="signal peptide" evidence="25">
    <location>
        <begin position="1"/>
        <end position="19"/>
    </location>
</feature>
<evidence type="ECO:0000256" key="10">
    <source>
        <dbReference type="ARBA" id="ARBA00022737"/>
    </source>
</evidence>
<dbReference type="PANTHER" id="PTHR11475">
    <property type="entry name" value="OXIDASE/PEROXIDASE"/>
    <property type="match status" value="1"/>
</dbReference>
<keyword evidence="4" id="KW-0964">Secreted</keyword>
<dbReference type="Gene3D" id="2.60.40.10">
    <property type="entry name" value="Immunoglobulins"/>
    <property type="match status" value="2"/>
</dbReference>
<evidence type="ECO:0000256" key="15">
    <source>
        <dbReference type="ARBA" id="ARBA00023180"/>
    </source>
</evidence>
<evidence type="ECO:0000256" key="11">
    <source>
        <dbReference type="ARBA" id="ARBA00022837"/>
    </source>
</evidence>
<organism evidence="29 31">
    <name type="scientific">Bursaphelenchus xylophilus</name>
    <name type="common">Pinewood nematode worm</name>
    <name type="synonym">Aphelenchoides xylophilus</name>
    <dbReference type="NCBI Taxonomy" id="6326"/>
    <lineage>
        <taxon>Eukaryota</taxon>
        <taxon>Metazoa</taxon>
        <taxon>Ecdysozoa</taxon>
        <taxon>Nematoda</taxon>
        <taxon>Chromadorea</taxon>
        <taxon>Rhabditida</taxon>
        <taxon>Tylenchina</taxon>
        <taxon>Tylenchomorpha</taxon>
        <taxon>Aphelenchoidea</taxon>
        <taxon>Aphelenchoididae</taxon>
        <taxon>Bursaphelenchus</taxon>
    </lineage>
</organism>
<evidence type="ECO:0000256" key="22">
    <source>
        <dbReference type="ARBA" id="ARBA00061342"/>
    </source>
</evidence>
<dbReference type="FunFam" id="2.60.40.10:FF:000299">
    <property type="entry name" value="protogenin isoform X2"/>
    <property type="match status" value="1"/>
</dbReference>
<dbReference type="SMART" id="SM00082">
    <property type="entry name" value="LRRCT"/>
    <property type="match status" value="1"/>
</dbReference>
<keyword evidence="30" id="KW-1185">Reference proteome</keyword>
<gene>
    <name evidence="27" type="ORF">BXYJ_LOCUS980</name>
</gene>
<name>A0A1I7RLP8_BURXY</name>
<dbReference type="InterPro" id="IPR003591">
    <property type="entry name" value="Leu-rich_rpt_typical-subtyp"/>
</dbReference>
<dbReference type="InterPro" id="IPR003599">
    <property type="entry name" value="Ig_sub"/>
</dbReference>
<evidence type="ECO:0000256" key="23">
    <source>
        <dbReference type="PIRSR" id="PIRSR619791-2"/>
    </source>
</evidence>
<evidence type="ECO:0000256" key="7">
    <source>
        <dbReference type="ARBA" id="ARBA00022617"/>
    </source>
</evidence>
<evidence type="ECO:0000256" key="12">
    <source>
        <dbReference type="ARBA" id="ARBA00023002"/>
    </source>
</evidence>
<evidence type="ECO:0000256" key="21">
    <source>
        <dbReference type="ARBA" id="ARBA00049501"/>
    </source>
</evidence>
<dbReference type="Pfam" id="PF13855">
    <property type="entry name" value="LRR_8"/>
    <property type="match status" value="2"/>
</dbReference>
<dbReference type="GO" id="GO:0020037">
    <property type="term" value="F:heme binding"/>
    <property type="evidence" value="ECO:0007669"/>
    <property type="project" value="InterPro"/>
</dbReference>
<dbReference type="SUPFAM" id="SSF52058">
    <property type="entry name" value="L domain-like"/>
    <property type="match status" value="1"/>
</dbReference>
<dbReference type="GO" id="GO:0046872">
    <property type="term" value="F:metal ion binding"/>
    <property type="evidence" value="ECO:0007669"/>
    <property type="project" value="UniProtKB-KW"/>
</dbReference>
<reference evidence="28" key="2">
    <citation type="submission" date="2020-08" db="EMBL/GenBank/DDBJ databases">
        <authorList>
            <person name="Kikuchi T."/>
        </authorList>
    </citation>
    <scope>NUCLEOTIDE SEQUENCE</scope>
    <source>
        <strain evidence="27">Ka4C1</strain>
    </source>
</reference>
<comment type="catalytic activity">
    <reaction evidence="20">
        <text>L-tyrosyl-[protein] + bromide + H2O2 + H(+) = 3-bromo-L-tyrosyl-[protein] + 2 H2O</text>
        <dbReference type="Rhea" id="RHEA:69360"/>
        <dbReference type="Rhea" id="RHEA-COMP:10136"/>
        <dbReference type="Rhea" id="RHEA-COMP:17686"/>
        <dbReference type="ChEBI" id="CHEBI:15377"/>
        <dbReference type="ChEBI" id="CHEBI:15378"/>
        <dbReference type="ChEBI" id="CHEBI:15858"/>
        <dbReference type="ChEBI" id="CHEBI:16240"/>
        <dbReference type="ChEBI" id="CHEBI:46858"/>
        <dbReference type="ChEBI" id="CHEBI:183512"/>
    </reaction>
    <physiologicalReaction direction="left-to-right" evidence="20">
        <dbReference type="Rhea" id="RHEA:69361"/>
    </physiologicalReaction>
</comment>
<comment type="catalytic activity">
    <reaction evidence="19">
        <text>L-lysyl-[collagen] + L-methionyl-[collagen] + hypobromite = [collagen]-L-lysyl-N-S-L-methionyl-[collagen] + bromide + H2O + H(+)</text>
        <dbReference type="Rhea" id="RHEA:66024"/>
        <dbReference type="Rhea" id="RHEA-COMP:12751"/>
        <dbReference type="Rhea" id="RHEA-COMP:16949"/>
        <dbReference type="Rhea" id="RHEA-COMP:16951"/>
        <dbReference type="ChEBI" id="CHEBI:15377"/>
        <dbReference type="ChEBI" id="CHEBI:15378"/>
        <dbReference type="ChEBI" id="CHEBI:15858"/>
        <dbReference type="ChEBI" id="CHEBI:16044"/>
        <dbReference type="ChEBI" id="CHEBI:29250"/>
        <dbReference type="ChEBI" id="CHEBI:29969"/>
        <dbReference type="ChEBI" id="CHEBI:166867"/>
    </reaction>
    <physiologicalReaction direction="left-to-right" evidence="19">
        <dbReference type="Rhea" id="RHEA:66025"/>
    </physiologicalReaction>
</comment>
<dbReference type="SMART" id="SM00408">
    <property type="entry name" value="IGc2"/>
    <property type="match status" value="2"/>
</dbReference>
<keyword evidence="12" id="KW-0560">Oxidoreductase</keyword>
<evidence type="ECO:0000259" key="26">
    <source>
        <dbReference type="PROSITE" id="PS50835"/>
    </source>
</evidence>
<dbReference type="InterPro" id="IPR010255">
    <property type="entry name" value="Haem_peroxidase_sf"/>
</dbReference>
<keyword evidence="11" id="KW-0106">Calcium</keyword>
<evidence type="ECO:0000256" key="17">
    <source>
        <dbReference type="ARBA" id="ARBA00047544"/>
    </source>
</evidence>
<evidence type="ECO:0000313" key="30">
    <source>
        <dbReference type="Proteomes" id="UP000659654"/>
    </source>
</evidence>
<evidence type="ECO:0000256" key="18">
    <source>
        <dbReference type="ARBA" id="ARBA00047610"/>
    </source>
</evidence>
<protein>
    <submittedName>
        <fullName evidence="27">(pine wood nematode) hypothetical protein</fullName>
    </submittedName>
</protein>
<dbReference type="PANTHER" id="PTHR11475:SF140">
    <property type="entry name" value="PEROXIDASIN HOMOLOG PXN-2"/>
    <property type="match status" value="1"/>
</dbReference>